<dbReference type="GO" id="GO:0005524">
    <property type="term" value="F:ATP binding"/>
    <property type="evidence" value="ECO:0007669"/>
    <property type="project" value="InterPro"/>
</dbReference>
<dbReference type="EMBL" id="BLZH01000012">
    <property type="protein sequence ID" value="GFP59201.1"/>
    <property type="molecule type" value="Genomic_DNA"/>
</dbReference>
<dbReference type="Pfam" id="PF00004">
    <property type="entry name" value="AAA"/>
    <property type="match status" value="1"/>
</dbReference>
<dbReference type="SMART" id="SM00382">
    <property type="entry name" value="AAA"/>
    <property type="match status" value="1"/>
</dbReference>
<dbReference type="SUPFAM" id="SSF52540">
    <property type="entry name" value="P-loop containing nucleoside triphosphate hydrolases"/>
    <property type="match status" value="1"/>
</dbReference>
<keyword evidence="1" id="KW-0175">Coiled coil</keyword>
<evidence type="ECO:0000313" key="4">
    <source>
        <dbReference type="Proteomes" id="UP000517252"/>
    </source>
</evidence>
<proteinExistence type="predicted"/>
<protein>
    <submittedName>
        <fullName evidence="3">ATPase family AAA domain-containing protein 3A homolog</fullName>
    </submittedName>
</protein>
<dbReference type="InterPro" id="IPR027417">
    <property type="entry name" value="P-loop_NTPase"/>
</dbReference>
<gene>
    <name evidence="3" type="ORF">TASIC1_0012020400</name>
</gene>
<evidence type="ECO:0000256" key="1">
    <source>
        <dbReference type="SAM" id="Coils"/>
    </source>
</evidence>
<comment type="caution">
    <text evidence="3">The sequence shown here is derived from an EMBL/GenBank/DDBJ whole genome shotgun (WGS) entry which is preliminary data.</text>
</comment>
<dbReference type="InterPro" id="IPR003593">
    <property type="entry name" value="AAA+_ATPase"/>
</dbReference>
<dbReference type="Proteomes" id="UP000517252">
    <property type="component" value="Unassembled WGS sequence"/>
</dbReference>
<evidence type="ECO:0000259" key="2">
    <source>
        <dbReference type="SMART" id="SM00382"/>
    </source>
</evidence>
<feature type="coiled-coil region" evidence="1">
    <location>
        <begin position="49"/>
        <end position="76"/>
    </location>
</feature>
<dbReference type="PANTHER" id="PTHR46411">
    <property type="entry name" value="FAMILY ATPASE, PUTATIVE-RELATED"/>
    <property type="match status" value="1"/>
</dbReference>
<dbReference type="InterPro" id="IPR003959">
    <property type="entry name" value="ATPase_AAA_core"/>
</dbReference>
<feature type="domain" description="AAA+ ATPase" evidence="2">
    <location>
        <begin position="438"/>
        <end position="565"/>
    </location>
</feature>
<dbReference type="Gene3D" id="3.40.50.300">
    <property type="entry name" value="P-loop containing nucleotide triphosphate hydrolases"/>
    <property type="match status" value="1"/>
</dbReference>
<accession>A0A6V8R2A7</accession>
<dbReference type="Pfam" id="PF23232">
    <property type="entry name" value="AAA_lid_13"/>
    <property type="match status" value="1"/>
</dbReference>
<organism evidence="3 4">
    <name type="scientific">Trichoderma asperellum</name>
    <name type="common">Filamentous fungus</name>
    <dbReference type="NCBI Taxonomy" id="101201"/>
    <lineage>
        <taxon>Eukaryota</taxon>
        <taxon>Fungi</taxon>
        <taxon>Dikarya</taxon>
        <taxon>Ascomycota</taxon>
        <taxon>Pezizomycotina</taxon>
        <taxon>Sordariomycetes</taxon>
        <taxon>Hypocreomycetidae</taxon>
        <taxon>Hypocreales</taxon>
        <taxon>Hypocreaceae</taxon>
        <taxon>Trichoderma</taxon>
    </lineage>
</organism>
<dbReference type="InterPro" id="IPR056599">
    <property type="entry name" value="AAA_lid_fung"/>
</dbReference>
<name>A0A6V8R2A7_TRIAP</name>
<sequence>MYNQFFSLNDRVDGDSGAGDLKDFRLDMAGITVDIPQLTARDPDADILVQLMKRHITLLQEEIIELKNEKEKQVTQKIQFFYCIEDDEAAFYLKAPHWVPHKGGARLVGNSPVRDTEIYLEQHDDIILAIYNYYDADFQKQSFKEALDEGRELPPPESARQEVRLLSDDMVQAAEAFRCLHSDFFENFQDICMDKPLQAPFFWWYHFRKHKSQKSLFGRQLELFTVFTDWIEQNFAHLYDNVDEMFSRGMVSNATIEYLIRPGDVLVEKNGDNVIGHVATSLPIGPEGDYFPHLSNIKFPARPKDFSVEIEITNLNVVPLLYASDNGQRFMIDFETYKMLHRKEKGEVYTKLSPLIDDEDQPPPVPEVYLFPTTIHGFDLRHKEWMDLKVDQIEDVQWNKEAFRNLVADEDTKELIQALITNKLEAEKNTDMIEGKGNGLIMLLHGSPGTGKTFTAESVAEIAEKPLYPVTCGDIGTKPEEVEAYLESVFHLGKIWGCVVLLDEAEVFLEQRTLSDLKRNALVSVFLRALEYYEGILILTTNRVGTFDEAFKSRIQLALHYDKFTAPQRKQIWKNFFNRLKSLDEQTIDFDDLGCNLDTLASYEMNGRQIRNSITTARQLAQFKRKLMRFTHLKRAIEVAGKFDTYLLDLKDGVSDEQIAREENIR</sequence>
<dbReference type="AlphaFoldDB" id="A0A6V8R2A7"/>
<reference evidence="3 4" key="1">
    <citation type="submission" date="2020-07" db="EMBL/GenBank/DDBJ databases">
        <title>Trichoderma asperellum IC-1 whole genome shotgun sequence.</title>
        <authorList>
            <person name="Kanamasa S."/>
            <person name="Takahashi H."/>
        </authorList>
    </citation>
    <scope>NUCLEOTIDE SEQUENCE [LARGE SCALE GENOMIC DNA]</scope>
    <source>
        <strain evidence="3 4">IC-1</strain>
    </source>
</reference>
<dbReference type="PANTHER" id="PTHR46411:SF2">
    <property type="entry name" value="AAA+ ATPASE DOMAIN-CONTAINING PROTEIN"/>
    <property type="match status" value="1"/>
</dbReference>
<evidence type="ECO:0000313" key="3">
    <source>
        <dbReference type="EMBL" id="GFP59201.1"/>
    </source>
</evidence>
<dbReference type="GO" id="GO:0016887">
    <property type="term" value="F:ATP hydrolysis activity"/>
    <property type="evidence" value="ECO:0007669"/>
    <property type="project" value="InterPro"/>
</dbReference>
<dbReference type="OrthoDB" id="10042665at2759"/>